<dbReference type="AlphaFoldDB" id="A0A2N8KZU5"/>
<evidence type="ECO:0000256" key="1">
    <source>
        <dbReference type="SAM" id="MobiDB-lite"/>
    </source>
</evidence>
<dbReference type="Proteomes" id="UP000235916">
    <property type="component" value="Unassembled WGS sequence"/>
</dbReference>
<sequence>MNPLKLTLALSALLICAQPILAQASPQATPDAAVQAAFPTTSSWKGAVTLPNQKELRVELRLQQVNAQWQGSIAIPQQGAKDLSLKDIQIEGQDLRFSIADVKGNPTFVGRFDAAGRTVKGEFSQGPAKMPFELKQDHGAADSQASTPVTELAPAGTSNPSRE</sequence>
<proteinExistence type="predicted"/>
<feature type="chain" id="PRO_5014808844" evidence="2">
    <location>
        <begin position="25"/>
        <end position="163"/>
    </location>
</feature>
<accession>A0A2N8KZU5</accession>
<gene>
    <name evidence="3" type="ORF">C1O66_16680</name>
</gene>
<evidence type="ECO:0000313" key="3">
    <source>
        <dbReference type="EMBL" id="PND38999.1"/>
    </source>
</evidence>
<reference evidence="3 4" key="1">
    <citation type="submission" date="2018-01" db="EMBL/GenBank/DDBJ databases">
        <title>Draft genome sequence of Paucibacter aquatile CR182 isolated from freshwater of the Nakdong River.</title>
        <authorList>
            <person name="Choi A."/>
            <person name="Chung E.J."/>
        </authorList>
    </citation>
    <scope>NUCLEOTIDE SEQUENCE [LARGE SCALE GENOMIC DNA]</scope>
    <source>
        <strain evidence="3 4">CR182</strain>
    </source>
</reference>
<keyword evidence="2" id="KW-0732">Signal</keyword>
<comment type="caution">
    <text evidence="3">The sequence shown here is derived from an EMBL/GenBank/DDBJ whole genome shotgun (WGS) entry which is preliminary data.</text>
</comment>
<name>A0A2N8KZU5_9BURK</name>
<dbReference type="EMBL" id="POSP01000003">
    <property type="protein sequence ID" value="PND38999.1"/>
    <property type="molecule type" value="Genomic_DNA"/>
</dbReference>
<dbReference type="RefSeq" id="WP_102768916.1">
    <property type="nucleotide sequence ID" value="NZ_POSP01000003.1"/>
</dbReference>
<evidence type="ECO:0000313" key="4">
    <source>
        <dbReference type="Proteomes" id="UP000235916"/>
    </source>
</evidence>
<feature type="signal peptide" evidence="2">
    <location>
        <begin position="1"/>
        <end position="24"/>
    </location>
</feature>
<feature type="region of interest" description="Disordered" evidence="1">
    <location>
        <begin position="122"/>
        <end position="163"/>
    </location>
</feature>
<evidence type="ECO:0000256" key="2">
    <source>
        <dbReference type="SAM" id="SignalP"/>
    </source>
</evidence>
<organism evidence="3 4">
    <name type="scientific">Kinneretia aquatilis</name>
    <dbReference type="NCBI Taxonomy" id="2070761"/>
    <lineage>
        <taxon>Bacteria</taxon>
        <taxon>Pseudomonadati</taxon>
        <taxon>Pseudomonadota</taxon>
        <taxon>Betaproteobacteria</taxon>
        <taxon>Burkholderiales</taxon>
        <taxon>Sphaerotilaceae</taxon>
        <taxon>Roseateles</taxon>
    </lineage>
</organism>
<protein>
    <submittedName>
        <fullName evidence="3">Uncharacterized protein</fullName>
    </submittedName>
</protein>
<dbReference type="OrthoDB" id="9809549at2"/>
<keyword evidence="4" id="KW-1185">Reference proteome</keyword>